<dbReference type="EMBL" id="BAABQU010000008">
    <property type="protein sequence ID" value="GAA5439375.1"/>
    <property type="molecule type" value="Genomic_DNA"/>
</dbReference>
<reference evidence="6 7" key="1">
    <citation type="submission" date="2024-02" db="EMBL/GenBank/DDBJ databases">
        <title>Deinococcus caeni NBRC 101312.</title>
        <authorList>
            <person name="Ichikawa N."/>
            <person name="Katano-Makiyama Y."/>
            <person name="Hidaka K."/>
        </authorList>
    </citation>
    <scope>NUCLEOTIDE SEQUENCE [LARGE SCALE GENOMIC DNA]</scope>
    <source>
        <strain evidence="6 7">NBRC 101312</strain>
    </source>
</reference>
<keyword evidence="4" id="KW-0274">FAD</keyword>
<accession>A0ABP9UA79</accession>
<dbReference type="Gene3D" id="3.50.50.60">
    <property type="entry name" value="FAD/NAD(P)-binding domain"/>
    <property type="match status" value="1"/>
</dbReference>
<evidence type="ECO:0000256" key="3">
    <source>
        <dbReference type="ARBA" id="ARBA00022630"/>
    </source>
</evidence>
<evidence type="ECO:0000256" key="1">
    <source>
        <dbReference type="ARBA" id="ARBA00001974"/>
    </source>
</evidence>
<dbReference type="InterPro" id="IPR036188">
    <property type="entry name" value="FAD/NAD-bd_sf"/>
</dbReference>
<keyword evidence="7" id="KW-1185">Reference proteome</keyword>
<keyword evidence="3" id="KW-0285">Flavoprotein</keyword>
<evidence type="ECO:0000313" key="7">
    <source>
        <dbReference type="Proteomes" id="UP001423409"/>
    </source>
</evidence>
<dbReference type="SUPFAM" id="SSF51905">
    <property type="entry name" value="FAD/NAD(P)-binding domain"/>
    <property type="match status" value="1"/>
</dbReference>
<evidence type="ECO:0000256" key="5">
    <source>
        <dbReference type="ARBA" id="ARBA00023002"/>
    </source>
</evidence>
<comment type="caution">
    <text evidence="6">The sequence shown here is derived from an EMBL/GenBank/DDBJ whole genome shotgun (WGS) entry which is preliminary data.</text>
</comment>
<name>A0ABP9UA79_9DEIO</name>
<evidence type="ECO:0000256" key="2">
    <source>
        <dbReference type="ARBA" id="ARBA00006796"/>
    </source>
</evidence>
<dbReference type="PANTHER" id="PTHR43624">
    <property type="entry name" value="ELECTRON TRANSFER FLAVOPROTEIN-QUINONE OXIDOREDUCTASE YDIS-RELATED"/>
    <property type="match status" value="1"/>
</dbReference>
<gene>
    <name evidence="6" type="ORF">Dcae01_00875</name>
</gene>
<dbReference type="Gene3D" id="3.30.9.10">
    <property type="entry name" value="D-Amino Acid Oxidase, subunit A, domain 2"/>
    <property type="match status" value="1"/>
</dbReference>
<dbReference type="InterPro" id="IPR039651">
    <property type="entry name" value="FixC-like"/>
</dbReference>
<evidence type="ECO:0000313" key="6">
    <source>
        <dbReference type="EMBL" id="GAA5439375.1"/>
    </source>
</evidence>
<dbReference type="PANTHER" id="PTHR43624:SF2">
    <property type="entry name" value="ELECTRON TRANSFER FLAVOPROTEIN-QUINONE OXIDOREDUCTASE YDIS-RELATED"/>
    <property type="match status" value="1"/>
</dbReference>
<protein>
    <recommendedName>
        <fullName evidence="8">FAD-dependent oxidoreductase</fullName>
    </recommendedName>
</protein>
<keyword evidence="5" id="KW-0560">Oxidoreductase</keyword>
<proteinExistence type="inferred from homology"/>
<comment type="cofactor">
    <cofactor evidence="1">
        <name>FAD</name>
        <dbReference type="ChEBI" id="CHEBI:57692"/>
    </cofactor>
</comment>
<comment type="similarity">
    <text evidence="2">Belongs to the ETF-QO/FixC family.</text>
</comment>
<evidence type="ECO:0000256" key="4">
    <source>
        <dbReference type="ARBA" id="ARBA00022827"/>
    </source>
</evidence>
<evidence type="ECO:0008006" key="8">
    <source>
        <dbReference type="Google" id="ProtNLM"/>
    </source>
</evidence>
<dbReference type="Proteomes" id="UP001423409">
    <property type="component" value="Unassembled WGS sequence"/>
</dbReference>
<organism evidence="6 7">
    <name type="scientific">Deinococcus caeni</name>
    <dbReference type="NCBI Taxonomy" id="569127"/>
    <lineage>
        <taxon>Bacteria</taxon>
        <taxon>Thermotogati</taxon>
        <taxon>Deinococcota</taxon>
        <taxon>Deinococci</taxon>
        <taxon>Deinococcales</taxon>
        <taxon>Deinococcaceae</taxon>
        <taxon>Deinococcus</taxon>
    </lineage>
</organism>
<sequence length="396" mass="41839">MPPMPPTPTPGHVWAHVGQPFTPPTPRPDGTHPDGTHYDFIVIGAGRMGSLLTLALTRAAPHARLLLIEQGGLPNEEGHTILAPGVWTTAHLPPDQHPAAHASRTLIEELAQPTPRPHVTLHTHAAPGSVPSADALAAHPDSLALLDPGVLTHATTDPHALTYRPGTLALNAAQTAIRAGAHLMLNTRAAPHPGGLVTAERLTVTNTHQIVTHETHTLRARHVILATGADAPTHAEQHLGIHTRHARAYQQTPHLNAPSTPTSPTLHHAGLTLTPQHGAYTLHPAIHHRDPHGYTPTGGHLTGVPTGLRRETLEDLVGLMDALPILATPALHLGRSLSDIPGSWIALPHGHPHHPPTHEPLDDHTTLLLGGPHADTLGPHTAQTLAQQLAQHLAGT</sequence>